<dbReference type="SUPFAM" id="SSF57756">
    <property type="entry name" value="Retrovirus zinc finger-like domains"/>
    <property type="match status" value="1"/>
</dbReference>
<feature type="compositionally biased region" description="Basic and acidic residues" evidence="2">
    <location>
        <begin position="132"/>
        <end position="143"/>
    </location>
</feature>
<evidence type="ECO:0000259" key="3">
    <source>
        <dbReference type="PROSITE" id="PS50158"/>
    </source>
</evidence>
<dbReference type="SMART" id="SM00343">
    <property type="entry name" value="ZnF_C2HC"/>
    <property type="match status" value="1"/>
</dbReference>
<feature type="compositionally biased region" description="Low complexity" evidence="2">
    <location>
        <begin position="251"/>
        <end position="267"/>
    </location>
</feature>
<gene>
    <name evidence="4" type="ORF">R1sor_006464</name>
</gene>
<reference evidence="4 5" key="1">
    <citation type="submission" date="2024-09" db="EMBL/GenBank/DDBJ databases">
        <title>Chromosome-scale assembly of Riccia sorocarpa.</title>
        <authorList>
            <person name="Paukszto L."/>
        </authorList>
    </citation>
    <scope>NUCLEOTIDE SEQUENCE [LARGE SCALE GENOMIC DNA]</scope>
    <source>
        <strain evidence="4">LP-2024</strain>
        <tissue evidence="4">Aerial parts of the thallus</tissue>
    </source>
</reference>
<comment type="caution">
    <text evidence="4">The sequence shown here is derived from an EMBL/GenBank/DDBJ whole genome shotgun (WGS) entry which is preliminary data.</text>
</comment>
<feature type="compositionally biased region" description="Low complexity" evidence="2">
    <location>
        <begin position="145"/>
        <end position="164"/>
    </location>
</feature>
<evidence type="ECO:0000256" key="2">
    <source>
        <dbReference type="SAM" id="MobiDB-lite"/>
    </source>
</evidence>
<organism evidence="4 5">
    <name type="scientific">Riccia sorocarpa</name>
    <dbReference type="NCBI Taxonomy" id="122646"/>
    <lineage>
        <taxon>Eukaryota</taxon>
        <taxon>Viridiplantae</taxon>
        <taxon>Streptophyta</taxon>
        <taxon>Embryophyta</taxon>
        <taxon>Marchantiophyta</taxon>
        <taxon>Marchantiopsida</taxon>
        <taxon>Marchantiidae</taxon>
        <taxon>Marchantiales</taxon>
        <taxon>Ricciaceae</taxon>
        <taxon>Riccia</taxon>
    </lineage>
</organism>
<evidence type="ECO:0000256" key="1">
    <source>
        <dbReference type="PROSITE-ProRule" id="PRU00047"/>
    </source>
</evidence>
<dbReference type="Pfam" id="PF00098">
    <property type="entry name" value="zf-CCHC"/>
    <property type="match status" value="1"/>
</dbReference>
<keyword evidence="5" id="KW-1185">Reference proteome</keyword>
<dbReference type="InterPro" id="IPR001878">
    <property type="entry name" value="Znf_CCHC"/>
</dbReference>
<keyword evidence="1" id="KW-0862">Zinc</keyword>
<protein>
    <recommendedName>
        <fullName evidence="3">CCHC-type domain-containing protein</fullName>
    </recommendedName>
</protein>
<feature type="region of interest" description="Disordered" evidence="2">
    <location>
        <begin position="116"/>
        <end position="171"/>
    </location>
</feature>
<dbReference type="Proteomes" id="UP001633002">
    <property type="component" value="Unassembled WGS sequence"/>
</dbReference>
<dbReference type="PROSITE" id="PS50158">
    <property type="entry name" value="ZF_CCHC"/>
    <property type="match status" value="1"/>
</dbReference>
<dbReference type="EMBL" id="JBJQOH010000003">
    <property type="protein sequence ID" value="KAL3692813.1"/>
    <property type="molecule type" value="Genomic_DNA"/>
</dbReference>
<dbReference type="GO" id="GO:0008270">
    <property type="term" value="F:zinc ion binding"/>
    <property type="evidence" value="ECO:0007669"/>
    <property type="project" value="UniProtKB-KW"/>
</dbReference>
<dbReference type="Gene3D" id="4.10.60.10">
    <property type="entry name" value="Zinc finger, CCHC-type"/>
    <property type="match status" value="1"/>
</dbReference>
<dbReference type="AlphaFoldDB" id="A0ABD3HN33"/>
<keyword evidence="1" id="KW-0863">Zinc-finger</keyword>
<proteinExistence type="predicted"/>
<evidence type="ECO:0000313" key="4">
    <source>
        <dbReference type="EMBL" id="KAL3692813.1"/>
    </source>
</evidence>
<feature type="domain" description="CCHC-type" evidence="3">
    <location>
        <begin position="109"/>
        <end position="123"/>
    </location>
</feature>
<sequence>MERWLDWTAVNKLNLSVVQLRVINKQLLLLVMKNQEQRDKLLSLPDLSLDGFLVVLSPWTIDFNHKKHTIRRVATRVELPGIDPMVEHLGNRMLCFAQDVKYQDVPNACFNCKRPGHQARQCPLPKQSLPGDAKDTPVVDPEIRSVPPASPVKSASVASSAEASSSDDKGAGSFLVVKSGNGKRSLSNAEVIPTALQNANMFAVLDETGDNSSDPLIPPSKPILPDVSPVQLPADLGDAEANVGDSQKLDSVPGSPSSSPSIPVVSPTPGALVLYSENEHSVGNLGDWADVQDEDVVIPDA</sequence>
<keyword evidence="1" id="KW-0479">Metal-binding</keyword>
<evidence type="ECO:0000313" key="5">
    <source>
        <dbReference type="Proteomes" id="UP001633002"/>
    </source>
</evidence>
<dbReference type="InterPro" id="IPR036875">
    <property type="entry name" value="Znf_CCHC_sf"/>
</dbReference>
<accession>A0ABD3HN33</accession>
<feature type="region of interest" description="Disordered" evidence="2">
    <location>
        <begin position="237"/>
        <end position="267"/>
    </location>
</feature>
<name>A0ABD3HN33_9MARC</name>